<organism evidence="1 2">
    <name type="scientific">Loa loa</name>
    <name type="common">Eye worm</name>
    <name type="synonym">Filaria loa</name>
    <dbReference type="NCBI Taxonomy" id="7209"/>
    <lineage>
        <taxon>Eukaryota</taxon>
        <taxon>Metazoa</taxon>
        <taxon>Ecdysozoa</taxon>
        <taxon>Nematoda</taxon>
        <taxon>Chromadorea</taxon>
        <taxon>Rhabditida</taxon>
        <taxon>Spirurina</taxon>
        <taxon>Spiruromorpha</taxon>
        <taxon>Filarioidea</taxon>
        <taxon>Onchocercidae</taxon>
        <taxon>Loa</taxon>
    </lineage>
</organism>
<dbReference type="WBParaSite" id="EN70_3037">
    <property type="protein sequence ID" value="EN70_3037"/>
    <property type="gene ID" value="EN70_3037"/>
</dbReference>
<evidence type="ECO:0000313" key="1">
    <source>
        <dbReference type="Proteomes" id="UP000095285"/>
    </source>
</evidence>
<proteinExistence type="predicted"/>
<reference evidence="1" key="1">
    <citation type="submission" date="2012-04" db="EMBL/GenBank/DDBJ databases">
        <title>The Genome Sequence of Loa loa.</title>
        <authorList>
            <consortium name="The Broad Institute Genome Sequencing Platform"/>
            <consortium name="Broad Institute Genome Sequencing Center for Infectious Disease"/>
            <person name="Nutman T.B."/>
            <person name="Fink D.L."/>
            <person name="Russ C."/>
            <person name="Young S."/>
            <person name="Zeng Q."/>
            <person name="Gargeya S."/>
            <person name="Alvarado L."/>
            <person name="Berlin A."/>
            <person name="Chapman S.B."/>
            <person name="Chen Z."/>
            <person name="Freedman E."/>
            <person name="Gellesch M."/>
            <person name="Goldberg J."/>
            <person name="Griggs A."/>
            <person name="Gujja S."/>
            <person name="Heilman E.R."/>
            <person name="Heiman D."/>
            <person name="Howarth C."/>
            <person name="Mehta T."/>
            <person name="Neiman D."/>
            <person name="Pearson M."/>
            <person name="Roberts A."/>
            <person name="Saif S."/>
            <person name="Shea T."/>
            <person name="Shenoy N."/>
            <person name="Sisk P."/>
            <person name="Stolte C."/>
            <person name="Sykes S."/>
            <person name="White J."/>
            <person name="Yandava C."/>
            <person name="Haas B."/>
            <person name="Henn M.R."/>
            <person name="Nusbaum C."/>
            <person name="Birren B."/>
        </authorList>
    </citation>
    <scope>NUCLEOTIDE SEQUENCE [LARGE SCALE GENOMIC DNA]</scope>
</reference>
<name>A0A1I7VIY0_LOALO</name>
<reference evidence="2" key="2">
    <citation type="submission" date="2016-11" db="UniProtKB">
        <authorList>
            <consortium name="WormBaseParasite"/>
        </authorList>
    </citation>
    <scope>IDENTIFICATION</scope>
</reference>
<evidence type="ECO:0000313" key="2">
    <source>
        <dbReference type="WBParaSite" id="EN70_3037"/>
    </source>
</evidence>
<keyword evidence="1" id="KW-1185">Reference proteome</keyword>
<dbReference type="AlphaFoldDB" id="A0A1I7VIY0"/>
<accession>A0A1I7VIY0</accession>
<protein>
    <submittedName>
        <fullName evidence="2">GA15393</fullName>
    </submittedName>
</protein>
<dbReference type="Proteomes" id="UP000095285">
    <property type="component" value="Unassembled WGS sequence"/>
</dbReference>
<sequence>KLRATYAAEDLATISSAKSLTDLYPQSQQQQQQQPQYKLEIDNNVIVTNDSTDTGNTVQPSTLLTSSGINNDRRVFFQDELPESTTTRSLLPTEVCYYQSLLLDKAKKKNSDIGDILLSD</sequence>